<feature type="transmembrane region" description="Helical" evidence="9">
    <location>
        <begin position="213"/>
        <end position="237"/>
    </location>
</feature>
<evidence type="ECO:0000313" key="11">
    <source>
        <dbReference type="EMBL" id="SMF22056.1"/>
    </source>
</evidence>
<evidence type="ECO:0000256" key="8">
    <source>
        <dbReference type="ARBA" id="ARBA00023136"/>
    </source>
</evidence>
<gene>
    <name evidence="11" type="ORF">SAMN02982989_5910</name>
</gene>
<evidence type="ECO:0000256" key="5">
    <source>
        <dbReference type="ARBA" id="ARBA00022856"/>
    </source>
</evidence>
<keyword evidence="3" id="KW-1003">Cell membrane</keyword>
<feature type="transmembrane region" description="Helical" evidence="9">
    <location>
        <begin position="141"/>
        <end position="167"/>
    </location>
</feature>
<dbReference type="OrthoDB" id="9805884at2"/>
<comment type="similarity">
    <text evidence="9">Belongs to the binding-protein-dependent transport system permease family.</text>
</comment>
<dbReference type="CDD" id="cd06261">
    <property type="entry name" value="TM_PBP2"/>
    <property type="match status" value="1"/>
</dbReference>
<sequence length="295" mass="31704">MTVQDHHIAAHSPRGRFFSGLMNPIRALRLEGSAAVAFVTLCVIALFALAVPPFLGDVNTMGDNSFDPPSFAHLMGTDDLGRDVFSRFAYGARTSLMVGVLAALTACVIGVTLGAVSGYCRGFVDIVLMRVAELFQVIPRFFLALLIIALFGSNILFIILTIGLLGWPEVARITRGEFLSLREREYVLAARAGGQKAQAIIFSEILPNAMPPLIVAMTMQVSSAILLEAGLSFLGLGDAANPSWGLMLNEAQQFLTRAWWMAVFPGLGILVTVAALNVFGDHLTDVLNPRLRGGN</sequence>
<feature type="domain" description="ABC transmembrane type-1" evidence="10">
    <location>
        <begin position="92"/>
        <end position="280"/>
    </location>
</feature>
<dbReference type="GO" id="GO:0015031">
    <property type="term" value="P:protein transport"/>
    <property type="evidence" value="ECO:0007669"/>
    <property type="project" value="UniProtKB-KW"/>
</dbReference>
<evidence type="ECO:0000256" key="6">
    <source>
        <dbReference type="ARBA" id="ARBA00022927"/>
    </source>
</evidence>
<dbReference type="GO" id="GO:0015833">
    <property type="term" value="P:peptide transport"/>
    <property type="evidence" value="ECO:0007669"/>
    <property type="project" value="UniProtKB-KW"/>
</dbReference>
<dbReference type="GO" id="GO:0005886">
    <property type="term" value="C:plasma membrane"/>
    <property type="evidence" value="ECO:0007669"/>
    <property type="project" value="UniProtKB-SubCell"/>
</dbReference>
<proteinExistence type="inferred from homology"/>
<keyword evidence="12" id="KW-1185">Reference proteome</keyword>
<keyword evidence="6" id="KW-0653">Protein transport</keyword>
<evidence type="ECO:0000256" key="2">
    <source>
        <dbReference type="ARBA" id="ARBA00022448"/>
    </source>
</evidence>
<dbReference type="AlphaFoldDB" id="A0A1X7DVI4"/>
<dbReference type="InterPro" id="IPR000515">
    <property type="entry name" value="MetI-like"/>
</dbReference>
<keyword evidence="4 9" id="KW-0812">Transmembrane</keyword>
<evidence type="ECO:0000256" key="1">
    <source>
        <dbReference type="ARBA" id="ARBA00004651"/>
    </source>
</evidence>
<accession>A0A1X7DVI4</accession>
<keyword evidence="8 9" id="KW-0472">Membrane</keyword>
<reference evidence="12" key="1">
    <citation type="submission" date="2017-04" db="EMBL/GenBank/DDBJ databases">
        <authorList>
            <person name="Varghese N."/>
            <person name="Submissions S."/>
        </authorList>
    </citation>
    <scope>NUCLEOTIDE SEQUENCE [LARGE SCALE GENOMIC DNA]</scope>
    <source>
        <strain evidence="12">B4P</strain>
    </source>
</reference>
<dbReference type="SUPFAM" id="SSF161098">
    <property type="entry name" value="MetI-like"/>
    <property type="match status" value="1"/>
</dbReference>
<feature type="transmembrane region" description="Helical" evidence="9">
    <location>
        <begin position="96"/>
        <end position="120"/>
    </location>
</feature>
<dbReference type="PANTHER" id="PTHR43386:SF1">
    <property type="entry name" value="D,D-DIPEPTIDE TRANSPORT SYSTEM PERMEASE PROTEIN DDPC-RELATED"/>
    <property type="match status" value="1"/>
</dbReference>
<dbReference type="PANTHER" id="PTHR43386">
    <property type="entry name" value="OLIGOPEPTIDE TRANSPORT SYSTEM PERMEASE PROTEIN APPC"/>
    <property type="match status" value="1"/>
</dbReference>
<organism evidence="11 12">
    <name type="scientific">Xaviernesmea oryzae</name>
    <dbReference type="NCBI Taxonomy" id="464029"/>
    <lineage>
        <taxon>Bacteria</taxon>
        <taxon>Pseudomonadati</taxon>
        <taxon>Pseudomonadota</taxon>
        <taxon>Alphaproteobacteria</taxon>
        <taxon>Hyphomicrobiales</taxon>
        <taxon>Rhizobiaceae</taxon>
        <taxon>Rhizobium/Agrobacterium group</taxon>
        <taxon>Xaviernesmea</taxon>
    </lineage>
</organism>
<keyword evidence="2 9" id="KW-0813">Transport</keyword>
<dbReference type="EMBL" id="FXAF01000003">
    <property type="protein sequence ID" value="SMF22056.1"/>
    <property type="molecule type" value="Genomic_DNA"/>
</dbReference>
<dbReference type="RefSeq" id="WP_085421264.1">
    <property type="nucleotide sequence ID" value="NZ_FXAF01000003.1"/>
</dbReference>
<feature type="transmembrane region" description="Helical" evidence="9">
    <location>
        <begin position="258"/>
        <end position="279"/>
    </location>
</feature>
<evidence type="ECO:0000256" key="3">
    <source>
        <dbReference type="ARBA" id="ARBA00022475"/>
    </source>
</evidence>
<evidence type="ECO:0000256" key="9">
    <source>
        <dbReference type="RuleBase" id="RU363032"/>
    </source>
</evidence>
<dbReference type="Gene3D" id="1.10.3720.10">
    <property type="entry name" value="MetI-like"/>
    <property type="match status" value="1"/>
</dbReference>
<keyword evidence="5" id="KW-0571">Peptide transport</keyword>
<dbReference type="InterPro" id="IPR035906">
    <property type="entry name" value="MetI-like_sf"/>
</dbReference>
<evidence type="ECO:0000313" key="12">
    <source>
        <dbReference type="Proteomes" id="UP000192903"/>
    </source>
</evidence>
<dbReference type="STRING" id="464029.SAMN02982989_5910"/>
<evidence type="ECO:0000256" key="4">
    <source>
        <dbReference type="ARBA" id="ARBA00022692"/>
    </source>
</evidence>
<protein>
    <submittedName>
        <fullName evidence="11">Peptide/nickel transport system permease protein</fullName>
    </submittedName>
</protein>
<dbReference type="Proteomes" id="UP000192903">
    <property type="component" value="Unassembled WGS sequence"/>
</dbReference>
<name>A0A1X7DVI4_9HYPH</name>
<evidence type="ECO:0000256" key="7">
    <source>
        <dbReference type="ARBA" id="ARBA00022989"/>
    </source>
</evidence>
<dbReference type="InterPro" id="IPR050366">
    <property type="entry name" value="BP-dependent_transpt_permease"/>
</dbReference>
<keyword evidence="7 9" id="KW-1133">Transmembrane helix</keyword>
<dbReference type="GO" id="GO:0055085">
    <property type="term" value="P:transmembrane transport"/>
    <property type="evidence" value="ECO:0007669"/>
    <property type="project" value="InterPro"/>
</dbReference>
<comment type="subcellular location">
    <subcellularLocation>
        <location evidence="1 9">Cell membrane</location>
        <topology evidence="1 9">Multi-pass membrane protein</topology>
    </subcellularLocation>
</comment>
<feature type="transmembrane region" description="Helical" evidence="9">
    <location>
        <begin position="34"/>
        <end position="55"/>
    </location>
</feature>
<dbReference type="Pfam" id="PF00528">
    <property type="entry name" value="BPD_transp_1"/>
    <property type="match status" value="1"/>
</dbReference>
<evidence type="ECO:0000259" key="10">
    <source>
        <dbReference type="PROSITE" id="PS50928"/>
    </source>
</evidence>
<dbReference type="PROSITE" id="PS50928">
    <property type="entry name" value="ABC_TM1"/>
    <property type="match status" value="1"/>
</dbReference>